<keyword evidence="4" id="KW-0472">Membrane</keyword>
<gene>
    <name evidence="6" type="ORF">FGL98_00980</name>
</gene>
<dbReference type="AlphaFoldDB" id="A0A563E994"/>
<keyword evidence="1" id="KW-0808">Transferase</keyword>
<dbReference type="OrthoDB" id="5181554at2"/>
<dbReference type="CDD" id="cd00075">
    <property type="entry name" value="HATPase"/>
    <property type="match status" value="1"/>
</dbReference>
<reference evidence="6 7" key="1">
    <citation type="submission" date="2019-05" db="EMBL/GenBank/DDBJ databases">
        <authorList>
            <person name="Lee S.D."/>
        </authorList>
    </citation>
    <scope>NUCLEOTIDE SEQUENCE [LARGE SCALE GENOMIC DNA]</scope>
    <source>
        <strain evidence="6 7">C5-26</strain>
    </source>
</reference>
<dbReference type="GO" id="GO:0016301">
    <property type="term" value="F:kinase activity"/>
    <property type="evidence" value="ECO:0007669"/>
    <property type="project" value="UniProtKB-KW"/>
</dbReference>
<keyword evidence="6" id="KW-0067">ATP-binding</keyword>
<evidence type="ECO:0000256" key="2">
    <source>
        <dbReference type="ARBA" id="ARBA00022777"/>
    </source>
</evidence>
<dbReference type="Pfam" id="PF19354">
    <property type="entry name" value="DUF5931"/>
    <property type="match status" value="1"/>
</dbReference>
<protein>
    <submittedName>
        <fullName evidence="6">ATP-binding protein</fullName>
    </submittedName>
</protein>
<dbReference type="InterPro" id="IPR045975">
    <property type="entry name" value="DUF5931"/>
</dbReference>
<dbReference type="Gene3D" id="3.30.565.10">
    <property type="entry name" value="Histidine kinase-like ATPase, C-terminal domain"/>
    <property type="match status" value="1"/>
</dbReference>
<keyword evidence="4" id="KW-1133">Transmembrane helix</keyword>
<dbReference type="PANTHER" id="PTHR24421">
    <property type="entry name" value="NITRATE/NITRITE SENSOR PROTEIN NARX-RELATED"/>
    <property type="match status" value="1"/>
</dbReference>
<dbReference type="SUPFAM" id="SSF55874">
    <property type="entry name" value="ATPase domain of HSP90 chaperone/DNA topoisomerase II/histidine kinase"/>
    <property type="match status" value="1"/>
</dbReference>
<evidence type="ECO:0000313" key="7">
    <source>
        <dbReference type="Proteomes" id="UP000320244"/>
    </source>
</evidence>
<feature type="transmembrane region" description="Helical" evidence="4">
    <location>
        <begin position="12"/>
        <end position="32"/>
    </location>
</feature>
<reference evidence="6 7" key="2">
    <citation type="submission" date="2019-08" db="EMBL/GenBank/DDBJ databases">
        <title>Jejuicoccus antrihumi gen. nov., sp. nov., a new member of the family Dermacoccaceae isolated from a cave.</title>
        <authorList>
            <person name="Schumann P."/>
            <person name="Kim I.S."/>
        </authorList>
    </citation>
    <scope>NUCLEOTIDE SEQUENCE [LARGE SCALE GENOMIC DNA]</scope>
    <source>
        <strain evidence="6 7">C5-26</strain>
    </source>
</reference>
<evidence type="ECO:0000313" key="6">
    <source>
        <dbReference type="EMBL" id="TWP39090.1"/>
    </source>
</evidence>
<dbReference type="Pfam" id="PF02518">
    <property type="entry name" value="HATPase_c"/>
    <property type="match status" value="1"/>
</dbReference>
<dbReference type="InterPro" id="IPR050482">
    <property type="entry name" value="Sensor_HK_TwoCompSys"/>
</dbReference>
<evidence type="ECO:0000256" key="4">
    <source>
        <dbReference type="SAM" id="Phobius"/>
    </source>
</evidence>
<proteinExistence type="predicted"/>
<dbReference type="PANTHER" id="PTHR24421:SF61">
    <property type="entry name" value="OXYGEN SENSOR HISTIDINE KINASE NREB"/>
    <property type="match status" value="1"/>
</dbReference>
<comment type="caution">
    <text evidence="6">The sequence shown here is derived from an EMBL/GenBank/DDBJ whole genome shotgun (WGS) entry which is preliminary data.</text>
</comment>
<dbReference type="EMBL" id="VCQV01000001">
    <property type="protein sequence ID" value="TWP39090.1"/>
    <property type="molecule type" value="Genomic_DNA"/>
</dbReference>
<keyword evidence="7" id="KW-1185">Reference proteome</keyword>
<dbReference type="NCBIfam" id="NF047322">
    <property type="entry name" value="HK_morpho_MacS"/>
    <property type="match status" value="1"/>
</dbReference>
<evidence type="ECO:0000256" key="3">
    <source>
        <dbReference type="ARBA" id="ARBA00023012"/>
    </source>
</evidence>
<dbReference type="GO" id="GO:0005524">
    <property type="term" value="F:ATP binding"/>
    <property type="evidence" value="ECO:0007669"/>
    <property type="project" value="UniProtKB-KW"/>
</dbReference>
<name>A0A563E994_9MICO</name>
<keyword evidence="2" id="KW-0418">Kinase</keyword>
<dbReference type="InterPro" id="IPR003594">
    <property type="entry name" value="HATPase_dom"/>
</dbReference>
<dbReference type="Proteomes" id="UP000320244">
    <property type="component" value="Unassembled WGS sequence"/>
</dbReference>
<keyword evidence="4" id="KW-0812">Transmembrane</keyword>
<keyword evidence="6" id="KW-0547">Nucleotide-binding</keyword>
<feature type="domain" description="Histidine kinase/HSP90-like ATPase" evidence="5">
    <location>
        <begin position="246"/>
        <end position="345"/>
    </location>
</feature>
<dbReference type="GO" id="GO:0000160">
    <property type="term" value="P:phosphorelay signal transduction system"/>
    <property type="evidence" value="ECO:0007669"/>
    <property type="project" value="UniProtKB-KW"/>
</dbReference>
<accession>A0A563E994</accession>
<dbReference type="SMART" id="SM00387">
    <property type="entry name" value="HATPase_c"/>
    <property type="match status" value="1"/>
</dbReference>
<evidence type="ECO:0000259" key="5">
    <source>
        <dbReference type="SMART" id="SM00387"/>
    </source>
</evidence>
<evidence type="ECO:0000256" key="1">
    <source>
        <dbReference type="ARBA" id="ARBA00022679"/>
    </source>
</evidence>
<keyword evidence="3" id="KW-0902">Two-component regulatory system</keyword>
<dbReference type="InterPro" id="IPR036890">
    <property type="entry name" value="HATPase_C_sf"/>
</dbReference>
<sequence>MSDGHYDRPALSWMFIALLMIWSGVAGSLLAFGYRSRVKIVVAEQVITMVLMWSTRLCVPPDFYHAHQTLPTTIWVANAVASAALLWGPWVGMTSGLVMGLGSMVVRGGLTHIADVPTVPVLMTVGLAVGAVSTTVRHARDQIDAAVRMQAATAERERLAREVHDGVLQVLAFVQRRGNEIGGETAELARLAGEQERELRTLVSRQAVTPRRGDGAQVDLQQQLRARIPSEVELSAPGDPVLLPGASVDELTSVVLTVLDNAARHAGPGARVFILIEDLGGEVVLTVRDDGIGIPEGRLAEAEAEGRMGVSESIRGRVETLGGTAALRTGPGEGTEWELQIPRGMP</sequence>
<organism evidence="6 7">
    <name type="scientific">Leekyejoonella antrihumi</name>
    <dbReference type="NCBI Taxonomy" id="1660198"/>
    <lineage>
        <taxon>Bacteria</taxon>
        <taxon>Bacillati</taxon>
        <taxon>Actinomycetota</taxon>
        <taxon>Actinomycetes</taxon>
        <taxon>Micrococcales</taxon>
        <taxon>Dermacoccaceae</taxon>
        <taxon>Leekyejoonella</taxon>
    </lineage>
</organism>